<accession>A0AAP4BSR4</accession>
<dbReference type="Pfam" id="PF00795">
    <property type="entry name" value="CN_hydrolase"/>
    <property type="match status" value="1"/>
</dbReference>
<comment type="similarity">
    <text evidence="1">Belongs to the carbon-nitrogen hydrolase superfamily. NIT1/NIT2 family.</text>
</comment>
<dbReference type="RefSeq" id="WP_284599386.1">
    <property type="nucleotide sequence ID" value="NZ_JASNVH010000019.1"/>
</dbReference>
<dbReference type="CDD" id="cd07581">
    <property type="entry name" value="nitrilase_3"/>
    <property type="match status" value="1"/>
</dbReference>
<feature type="region of interest" description="Disordered" evidence="2">
    <location>
        <begin position="209"/>
        <end position="229"/>
    </location>
</feature>
<dbReference type="PROSITE" id="PS50263">
    <property type="entry name" value="CN_HYDROLASE"/>
    <property type="match status" value="1"/>
</dbReference>
<dbReference type="GO" id="GO:0016787">
    <property type="term" value="F:hydrolase activity"/>
    <property type="evidence" value="ECO:0007669"/>
    <property type="project" value="UniProtKB-KW"/>
</dbReference>
<dbReference type="PANTHER" id="PTHR23088">
    <property type="entry name" value="NITRILASE-RELATED"/>
    <property type="match status" value="1"/>
</dbReference>
<protein>
    <submittedName>
        <fullName evidence="4">Carbon-nitrogen hydrolase family protein</fullName>
    </submittedName>
</protein>
<evidence type="ECO:0000313" key="4">
    <source>
        <dbReference type="EMBL" id="MDK4307870.1"/>
    </source>
</evidence>
<dbReference type="SUPFAM" id="SSF56317">
    <property type="entry name" value="Carbon-nitrogen hydrolase"/>
    <property type="match status" value="1"/>
</dbReference>
<evidence type="ECO:0000313" key="5">
    <source>
        <dbReference type="Proteomes" id="UP001224412"/>
    </source>
</evidence>
<dbReference type="InterPro" id="IPR036526">
    <property type="entry name" value="C-N_Hydrolase_sf"/>
</dbReference>
<dbReference type="PANTHER" id="PTHR23088:SF27">
    <property type="entry name" value="DEAMINATED GLUTATHIONE AMIDASE"/>
    <property type="match status" value="1"/>
</dbReference>
<dbReference type="InterPro" id="IPR001110">
    <property type="entry name" value="UPF0012_CS"/>
</dbReference>
<evidence type="ECO:0000259" key="3">
    <source>
        <dbReference type="PROSITE" id="PS50263"/>
    </source>
</evidence>
<dbReference type="AlphaFoldDB" id="A0AAP4BSR4"/>
<dbReference type="Gene3D" id="3.60.110.10">
    <property type="entry name" value="Carbon-nitrogen hydrolase"/>
    <property type="match status" value="1"/>
</dbReference>
<sequence>MKIALVQLTSGPDVQANLALAKDKITEAADSDAQLVVLPEATFQAFDSGRLDGNANEYAEYFTEEIATLADELGVTVVVGMFRPADTVEVDGKTINRVYNSALITGGGSSEFYDKIHTFDAFAYRESDTVHPGDTTVVVDVAGHKVGVATCYDVRFPEQFKKMADDGAELVVLPTSWADGPGKLEQWRVLTSARALDATVYLLAAGQARPGGADKGGEKSGPTGLGHSRVLSPTGELLAEAGYDDEILYVELDDIAGEIAKARKALPVLRGTREL</sequence>
<organism evidence="4 5">
    <name type="scientific">Corynebacterium pseudodiphtheriticum</name>
    <dbReference type="NCBI Taxonomy" id="37637"/>
    <lineage>
        <taxon>Bacteria</taxon>
        <taxon>Bacillati</taxon>
        <taxon>Actinomycetota</taxon>
        <taxon>Actinomycetes</taxon>
        <taxon>Mycobacteriales</taxon>
        <taxon>Corynebacteriaceae</taxon>
        <taxon>Corynebacterium</taxon>
    </lineage>
</organism>
<comment type="caution">
    <text evidence="4">The sequence shown here is derived from an EMBL/GenBank/DDBJ whole genome shotgun (WGS) entry which is preliminary data.</text>
</comment>
<dbReference type="InterPro" id="IPR003010">
    <property type="entry name" value="C-N_Hydrolase"/>
</dbReference>
<keyword evidence="4" id="KW-0378">Hydrolase</keyword>
<evidence type="ECO:0000256" key="2">
    <source>
        <dbReference type="SAM" id="MobiDB-lite"/>
    </source>
</evidence>
<evidence type="ECO:0000256" key="1">
    <source>
        <dbReference type="ARBA" id="ARBA00010613"/>
    </source>
</evidence>
<reference evidence="4" key="1">
    <citation type="submission" date="2023-05" db="EMBL/GenBank/DDBJ databases">
        <title>Metabolic capabilities are highly conserved among human nasal-associated Corynebacterium species in pangenomic analyses.</title>
        <authorList>
            <person name="Tran T.H."/>
            <person name="Roberts A.Q."/>
            <person name="Escapa I.F."/>
            <person name="Gao W."/>
            <person name="Conlan S."/>
            <person name="Kong H."/>
            <person name="Segre J.A."/>
            <person name="Kelly M.S."/>
            <person name="Lemon K.P."/>
        </authorList>
    </citation>
    <scope>NUCLEOTIDE SEQUENCE</scope>
    <source>
        <strain evidence="4">KPL2773</strain>
    </source>
</reference>
<proteinExistence type="inferred from homology"/>
<name>A0AAP4BSR4_9CORY</name>
<dbReference type="Proteomes" id="UP001224412">
    <property type="component" value="Unassembled WGS sequence"/>
</dbReference>
<gene>
    <name evidence="4" type="ORF">QPX42_10020</name>
</gene>
<dbReference type="PROSITE" id="PS01227">
    <property type="entry name" value="UPF0012"/>
    <property type="match status" value="1"/>
</dbReference>
<feature type="domain" description="CN hydrolase" evidence="3">
    <location>
        <begin position="1"/>
        <end position="254"/>
    </location>
</feature>
<dbReference type="EMBL" id="JASNVH010000019">
    <property type="protein sequence ID" value="MDK4307870.1"/>
    <property type="molecule type" value="Genomic_DNA"/>
</dbReference>